<sequence>MKILKNSIQLFSLFALTSLTFTSCSDDDDNNNVINIPDAESVKLFTSNNADGNINIYDVTDLSNVTASTLITNSTMADGIYYDDDTDTVYQVSRSSLALEGFANATTLASGTTVDVDVAGTADMDSPREVAVNDNMYVVADNSDVDGDPNTPDGRLFIYEKSGNSFSLRNTVTTGFKLWGIVFNGSDLYAIVDATGDLAVFQGFLANNTDAIVAPTKRITVEGIVRTHGITFDDDTDTAVLTDIGDAASATDGGFHVIYNFTSKLDATPDSGTLSVTDQIRVSGTNTVLGNPVDVAYDDETETVYIAEAANGKILAFNNIGTGGNLTPVLNNDLASASAVYLERD</sequence>
<reference evidence="2 3" key="1">
    <citation type="submission" date="2017-01" db="EMBL/GenBank/DDBJ databases">
        <title>Complete genome of Lacinutrix venerupis DOK2-8 isolated from seawater in Dokdo.</title>
        <authorList>
            <person name="Chi W.-J."/>
            <person name="Kim J.H."/>
        </authorList>
    </citation>
    <scope>NUCLEOTIDE SEQUENCE [LARGE SCALE GENOMIC DNA]</scope>
    <source>
        <strain evidence="2 3">DOK2-8</strain>
    </source>
</reference>
<dbReference type="RefSeq" id="WP_076732804.1">
    <property type="nucleotide sequence ID" value="NZ_CP019352.1"/>
</dbReference>
<dbReference type="PROSITE" id="PS51257">
    <property type="entry name" value="PROKAR_LIPOPROTEIN"/>
    <property type="match status" value="1"/>
</dbReference>
<feature type="signal peptide" evidence="1">
    <location>
        <begin position="1"/>
        <end position="25"/>
    </location>
</feature>
<gene>
    <name evidence="2" type="ORF">BWR22_06610</name>
</gene>
<evidence type="ECO:0000256" key="1">
    <source>
        <dbReference type="SAM" id="SignalP"/>
    </source>
</evidence>
<protein>
    <submittedName>
        <fullName evidence="2">Uncharacterized protein</fullName>
    </submittedName>
</protein>
<dbReference type="KEGG" id="lvn:BWR22_06610"/>
<name>A0AAC9LJN6_9FLAO</name>
<organism evidence="2 3">
    <name type="scientific">Lacinutrix venerupis</name>
    <dbReference type="NCBI Taxonomy" id="1486034"/>
    <lineage>
        <taxon>Bacteria</taxon>
        <taxon>Pseudomonadati</taxon>
        <taxon>Bacteroidota</taxon>
        <taxon>Flavobacteriia</taxon>
        <taxon>Flavobacteriales</taxon>
        <taxon>Flavobacteriaceae</taxon>
        <taxon>Lacinutrix</taxon>
    </lineage>
</organism>
<keyword evidence="1" id="KW-0732">Signal</keyword>
<feature type="chain" id="PRO_5042181457" evidence="1">
    <location>
        <begin position="26"/>
        <end position="345"/>
    </location>
</feature>
<dbReference type="EMBL" id="CP019352">
    <property type="protein sequence ID" value="APX99990.1"/>
    <property type="molecule type" value="Genomic_DNA"/>
</dbReference>
<dbReference type="AlphaFoldDB" id="A0AAC9LJN6"/>
<keyword evidence="3" id="KW-1185">Reference proteome</keyword>
<dbReference type="SUPFAM" id="SSF63829">
    <property type="entry name" value="Calcium-dependent phosphotriesterase"/>
    <property type="match status" value="1"/>
</dbReference>
<dbReference type="Proteomes" id="UP000187506">
    <property type="component" value="Chromosome"/>
</dbReference>
<evidence type="ECO:0000313" key="3">
    <source>
        <dbReference type="Proteomes" id="UP000187506"/>
    </source>
</evidence>
<accession>A0AAC9LJN6</accession>
<evidence type="ECO:0000313" key="2">
    <source>
        <dbReference type="EMBL" id="APX99990.1"/>
    </source>
</evidence>
<proteinExistence type="predicted"/>